<name>A0ABV6MQL6_9PSEU</name>
<evidence type="ECO:0000313" key="1">
    <source>
        <dbReference type="EMBL" id="MFC0542584.1"/>
    </source>
</evidence>
<comment type="caution">
    <text evidence="1">The sequence shown here is derived from an EMBL/GenBank/DDBJ whole genome shotgun (WGS) entry which is preliminary data.</text>
</comment>
<accession>A0ABV6MQL6</accession>
<keyword evidence="2" id="KW-1185">Reference proteome</keyword>
<organism evidence="1 2">
    <name type="scientific">Kutzneria chonburiensis</name>
    <dbReference type="NCBI Taxonomy" id="1483604"/>
    <lineage>
        <taxon>Bacteria</taxon>
        <taxon>Bacillati</taxon>
        <taxon>Actinomycetota</taxon>
        <taxon>Actinomycetes</taxon>
        <taxon>Pseudonocardiales</taxon>
        <taxon>Pseudonocardiaceae</taxon>
        <taxon>Kutzneria</taxon>
    </lineage>
</organism>
<evidence type="ECO:0000313" key="2">
    <source>
        <dbReference type="Proteomes" id="UP001589810"/>
    </source>
</evidence>
<dbReference type="EMBL" id="JBHLUD010000004">
    <property type="protein sequence ID" value="MFC0542584.1"/>
    <property type="molecule type" value="Genomic_DNA"/>
</dbReference>
<gene>
    <name evidence="1" type="ORF">ACFFH7_13895</name>
</gene>
<dbReference type="RefSeq" id="WP_379794004.1">
    <property type="nucleotide sequence ID" value="NZ_JBHLUD010000004.1"/>
</dbReference>
<reference evidence="1 2" key="1">
    <citation type="submission" date="2024-09" db="EMBL/GenBank/DDBJ databases">
        <authorList>
            <person name="Sun Q."/>
            <person name="Mori K."/>
        </authorList>
    </citation>
    <scope>NUCLEOTIDE SEQUENCE [LARGE SCALE GENOMIC DNA]</scope>
    <source>
        <strain evidence="1 2">TBRC 1432</strain>
    </source>
</reference>
<proteinExistence type="predicted"/>
<sequence length="412" mass="43616">MAAPPYAQALHAAEFITGPPMIKGIPLWRAAGIQAVRLLTDLFLDLVARHGEPTVLQHGFLADAAAGRQVFGAYDNVYDVRDLPGHRGVQFRSDNIVTVVTGWSRAAQRGPVVSIGEVIRDAPGKTPPLFRDRSIWPVVELNHIVAAADAESLLTAYATIVEDLLAAIGIPTVTVRTPALAGYGKLSYLTVAVLPNKRPTVLATLYVLTDELRSALGVEQDVIDVGFTGKILATTAMLHADARGLVLPSAIAPTQVGVTLPPEHGADDWLSRLRAGGLRCDVVVAGQAAGRDRAERAWHRRGVPLVIGLGRAREAVAVCTRLPMARVELPELPEPQQVRDLLAAADARLATRATAVFESGMAEGGHLRSVCGSCSRDLAVFGAVVPGVAGHCDTCGGPAGEQLFVSDEGRFY</sequence>
<dbReference type="Proteomes" id="UP001589810">
    <property type="component" value="Unassembled WGS sequence"/>
</dbReference>
<protein>
    <submittedName>
        <fullName evidence="1">Uncharacterized protein</fullName>
    </submittedName>
</protein>